<dbReference type="RefSeq" id="XP_056861613.1">
    <property type="nucleotide sequence ID" value="XM_057005633.1"/>
</dbReference>
<dbReference type="RefSeq" id="XP_056861611.1">
    <property type="nucleotide sequence ID" value="XM_057005631.1"/>
</dbReference>
<accession>A0A9W3DCQ1</accession>
<dbReference type="GO" id="GO:0003700">
    <property type="term" value="F:DNA-binding transcription factor activity"/>
    <property type="evidence" value="ECO:0007669"/>
    <property type="project" value="InterPro"/>
</dbReference>
<evidence type="ECO:0000313" key="5">
    <source>
        <dbReference type="RefSeq" id="XP_056861610.1"/>
    </source>
</evidence>
<reference evidence="3" key="1">
    <citation type="journal article" date="2019" name="Database">
        <title>The radish genome database (RadishGD): an integrated information resource for radish genomics.</title>
        <authorList>
            <person name="Yu H.J."/>
            <person name="Baek S."/>
            <person name="Lee Y.J."/>
            <person name="Cho A."/>
            <person name="Mun J.H."/>
        </authorList>
    </citation>
    <scope>NUCLEOTIDE SEQUENCE [LARGE SCALE GENOMIC DNA]</scope>
    <source>
        <strain evidence="3">cv. WK10039</strain>
    </source>
</reference>
<organism evidence="3 6">
    <name type="scientific">Raphanus sativus</name>
    <name type="common">Radish</name>
    <name type="synonym">Raphanus raphanistrum var. sativus</name>
    <dbReference type="NCBI Taxonomy" id="3726"/>
    <lineage>
        <taxon>Eukaryota</taxon>
        <taxon>Viridiplantae</taxon>
        <taxon>Streptophyta</taxon>
        <taxon>Embryophyta</taxon>
        <taxon>Tracheophyta</taxon>
        <taxon>Spermatophyta</taxon>
        <taxon>Magnoliopsida</taxon>
        <taxon>eudicotyledons</taxon>
        <taxon>Gunneridae</taxon>
        <taxon>Pentapetalae</taxon>
        <taxon>rosids</taxon>
        <taxon>malvids</taxon>
        <taxon>Brassicales</taxon>
        <taxon>Brassicaceae</taxon>
        <taxon>Brassiceae</taxon>
        <taxon>Raphanus</taxon>
    </lineage>
</organism>
<dbReference type="Proteomes" id="UP000504610">
    <property type="component" value="Chromosome 3"/>
</dbReference>
<sequence>MSVKELQGLERQLEAALSATRKRKTQVMMEEMEDLRKKERQLGDINKQLKIKFEVEGHAFKSLQDLWSNTTASVPSDPNNSEFPIQPSAVDCNTEPFLQIGFQQHYYMQGEDSSVSTRNMGCETNFVQGWVL</sequence>
<dbReference type="RefSeq" id="XP_056861609.1">
    <property type="nucleotide sequence ID" value="XM_057005629.1"/>
</dbReference>
<keyword evidence="1" id="KW-0175">Coiled coil</keyword>
<protein>
    <submittedName>
        <fullName evidence="4 5">Agamous-like MADS-box protein AGL6 isoform X2</fullName>
    </submittedName>
</protein>
<dbReference type="GeneID" id="108846673"/>
<dbReference type="RefSeq" id="XP_056861610.1">
    <property type="nucleotide sequence ID" value="XM_057005630.1"/>
</dbReference>
<name>A0A9W3DCQ1_RAPSA</name>
<evidence type="ECO:0000313" key="6">
    <source>
        <dbReference type="RefSeq" id="XP_056861611.1"/>
    </source>
</evidence>
<reference evidence="4 5" key="2">
    <citation type="submission" date="2025-04" db="UniProtKB">
        <authorList>
            <consortium name="RefSeq"/>
        </authorList>
    </citation>
    <scope>IDENTIFICATION</scope>
    <source>
        <tissue evidence="4 5">Leaf</tissue>
    </source>
</reference>
<keyword evidence="3" id="KW-1185">Reference proteome</keyword>
<feature type="coiled-coil region" evidence="1">
    <location>
        <begin position="3"/>
        <end position="52"/>
    </location>
</feature>
<dbReference type="GO" id="GO:0005634">
    <property type="term" value="C:nucleus"/>
    <property type="evidence" value="ECO:0007669"/>
    <property type="project" value="InterPro"/>
</dbReference>
<gene>
    <name evidence="4 5 6 7 8" type="primary">LOC108846673</name>
</gene>
<dbReference type="PROSITE" id="PS51297">
    <property type="entry name" value="K_BOX"/>
    <property type="match status" value="1"/>
</dbReference>
<evidence type="ECO:0000259" key="2">
    <source>
        <dbReference type="PROSITE" id="PS51297"/>
    </source>
</evidence>
<evidence type="ECO:0000256" key="1">
    <source>
        <dbReference type="SAM" id="Coils"/>
    </source>
</evidence>
<dbReference type="InterPro" id="IPR002487">
    <property type="entry name" value="TF_Kbox"/>
</dbReference>
<dbReference type="RefSeq" id="XP_056861612.1">
    <property type="nucleotide sequence ID" value="XM_057005632.1"/>
</dbReference>
<evidence type="ECO:0000313" key="8">
    <source>
        <dbReference type="RefSeq" id="XP_056861613.1"/>
    </source>
</evidence>
<dbReference type="AlphaFoldDB" id="A0A9W3DCQ1"/>
<dbReference type="Pfam" id="PF01486">
    <property type="entry name" value="K-box"/>
    <property type="match status" value="1"/>
</dbReference>
<proteinExistence type="predicted"/>
<feature type="domain" description="K-box" evidence="2">
    <location>
        <begin position="1"/>
        <end position="59"/>
    </location>
</feature>
<evidence type="ECO:0000313" key="3">
    <source>
        <dbReference type="Proteomes" id="UP000504610"/>
    </source>
</evidence>
<evidence type="ECO:0000313" key="4">
    <source>
        <dbReference type="RefSeq" id="XP_056861609.1"/>
    </source>
</evidence>
<evidence type="ECO:0000313" key="7">
    <source>
        <dbReference type="RefSeq" id="XP_056861612.1"/>
    </source>
</evidence>